<feature type="region of interest" description="Disordered" evidence="1">
    <location>
        <begin position="267"/>
        <end position="299"/>
    </location>
</feature>
<protein>
    <submittedName>
        <fullName evidence="2">Uncharacterized protein</fullName>
    </submittedName>
</protein>
<reference evidence="2 3" key="1">
    <citation type="submission" date="2022-03" db="EMBL/GenBank/DDBJ databases">
        <title>Genome data of Colletotrichum spp.</title>
        <authorList>
            <person name="Utami Y.D."/>
            <person name="Hiruma K."/>
        </authorList>
    </citation>
    <scope>NUCLEOTIDE SEQUENCE [LARGE SCALE GENOMIC DNA]</scope>
    <source>
        <strain evidence="2 3">MAFF 239500</strain>
    </source>
</reference>
<name>A0AA37L5N1_9PEZI</name>
<dbReference type="RefSeq" id="XP_049124826.1">
    <property type="nucleotide sequence ID" value="XM_049268869.1"/>
</dbReference>
<keyword evidence="3" id="KW-1185">Reference proteome</keyword>
<evidence type="ECO:0000313" key="3">
    <source>
        <dbReference type="Proteomes" id="UP001055115"/>
    </source>
</evidence>
<evidence type="ECO:0000256" key="1">
    <source>
        <dbReference type="SAM" id="MobiDB-lite"/>
    </source>
</evidence>
<dbReference type="AlphaFoldDB" id="A0AA37L5N1"/>
<dbReference type="EMBL" id="BQXU01000005">
    <property type="protein sequence ID" value="GKT42476.1"/>
    <property type="molecule type" value="Genomic_DNA"/>
</dbReference>
<comment type="caution">
    <text evidence="2">The sequence shown here is derived from an EMBL/GenBank/DDBJ whole genome shotgun (WGS) entry which is preliminary data.</text>
</comment>
<feature type="compositionally biased region" description="Basic residues" evidence="1">
    <location>
        <begin position="277"/>
        <end position="293"/>
    </location>
</feature>
<organism evidence="2 3">
    <name type="scientific">Colletotrichum spaethianum</name>
    <dbReference type="NCBI Taxonomy" id="700344"/>
    <lineage>
        <taxon>Eukaryota</taxon>
        <taxon>Fungi</taxon>
        <taxon>Dikarya</taxon>
        <taxon>Ascomycota</taxon>
        <taxon>Pezizomycotina</taxon>
        <taxon>Sordariomycetes</taxon>
        <taxon>Hypocreomycetidae</taxon>
        <taxon>Glomerellales</taxon>
        <taxon>Glomerellaceae</taxon>
        <taxon>Colletotrichum</taxon>
        <taxon>Colletotrichum spaethianum species complex</taxon>
    </lineage>
</organism>
<accession>A0AA37L5N1</accession>
<gene>
    <name evidence="2" type="ORF">ColSpa_02657</name>
</gene>
<evidence type="ECO:0000313" key="2">
    <source>
        <dbReference type="EMBL" id="GKT42476.1"/>
    </source>
</evidence>
<feature type="region of interest" description="Disordered" evidence="1">
    <location>
        <begin position="33"/>
        <end position="53"/>
    </location>
</feature>
<sequence>MIPAQLQHVTRIFRQLPLRSSFLPPLARYSSSKRRAAEQTAAPSAKLPDVPELNKSKSLDDLEKAQLSQHWMKIFDELDIGTPANNYRVIRLPNDLKAVPLTRFRMSKRHIMRAFDTFYFTEHKHEHPKAVLMRHYYEEDKKNKPLWIWFYGIFAVDTPAVVSMAKYRMKLALHAALKHRGYDAQGRIIDSESETGIGTTLRGNLQGTIACVAKFPRDVVKRLPKKDLRLAMDAVVDAFIRMRETTQMREEENDQNTLEKEQSLLETAPIEGERMERKRRIERKRIKETKRHLPGSGLL</sequence>
<dbReference type="Proteomes" id="UP001055115">
    <property type="component" value="Unassembled WGS sequence"/>
</dbReference>
<proteinExistence type="predicted"/>
<dbReference type="GeneID" id="73323459"/>